<feature type="non-terminal residue" evidence="4">
    <location>
        <position position="1"/>
    </location>
</feature>
<comment type="similarity">
    <text evidence="1">Belongs to the formin homology family.</text>
</comment>
<dbReference type="PROSITE" id="PS51231">
    <property type="entry name" value="DAD"/>
    <property type="match status" value="1"/>
</dbReference>
<keyword evidence="5" id="KW-1185">Reference proteome</keyword>
<feature type="domain" description="DAD" evidence="2">
    <location>
        <begin position="313"/>
        <end position="347"/>
    </location>
</feature>
<proteinExistence type="inferred from homology"/>
<sequence>FLEQLERFIPSDYELKLIQNFEREGRSLAELSEEDRFMVAFSKIPRLSQRISTMTFMGSFSESIQLLQPQLNAILAASMSIKSSSKLKKILEIILAFGNYMNSGKRGSAYGFRLQSLDLLLDMKSTDRKQTLLHFIISIIQEKYPQLQNFHTELHFLDKAALVSLDSIIADVRSLEKGMEMVRKEFQQHKDSVVLADFLSKNGSVLDSVLKDSKTAQEVYHSAVEYLGENPKATPPSAFFPVFARFIKAYKLAEQENTQRKKHFSENEDSADFAVSEPPMIMSVTHKVPMLPRLPQMDLIAELKRRQVSPLVREGKDGAIEDIITDLRNQPYIRADGGRRSAKWKAAQQLPVSSDISL</sequence>
<dbReference type="SUPFAM" id="SSF101447">
    <property type="entry name" value="Formin homology 2 domain (FH2 domain)"/>
    <property type="match status" value="1"/>
</dbReference>
<evidence type="ECO:0000313" key="4">
    <source>
        <dbReference type="EMBL" id="KAI7794675.1"/>
    </source>
</evidence>
<comment type="caution">
    <text evidence="4">The sequence shown here is derived from an EMBL/GenBank/DDBJ whole genome shotgun (WGS) entry which is preliminary data.</text>
</comment>
<gene>
    <name evidence="4" type="ORF">IRJ41_020545</name>
</gene>
<dbReference type="PROSITE" id="PS51444">
    <property type="entry name" value="FH2"/>
    <property type="match status" value="1"/>
</dbReference>
<dbReference type="GO" id="GO:0008360">
    <property type="term" value="P:regulation of cell shape"/>
    <property type="evidence" value="ECO:0007669"/>
    <property type="project" value="TreeGrafter"/>
</dbReference>
<dbReference type="InterPro" id="IPR014767">
    <property type="entry name" value="DAD_dom"/>
</dbReference>
<dbReference type="Gene3D" id="1.20.58.2220">
    <property type="entry name" value="Formin, FH2 domain"/>
    <property type="match status" value="1"/>
</dbReference>
<dbReference type="Proteomes" id="UP001059041">
    <property type="component" value="Linkage Group LG21"/>
</dbReference>
<dbReference type="GO" id="GO:0051015">
    <property type="term" value="F:actin filament binding"/>
    <property type="evidence" value="ECO:0007669"/>
    <property type="project" value="TreeGrafter"/>
</dbReference>
<organism evidence="4 5">
    <name type="scientific">Triplophysa rosa</name>
    <name type="common">Cave loach</name>
    <dbReference type="NCBI Taxonomy" id="992332"/>
    <lineage>
        <taxon>Eukaryota</taxon>
        <taxon>Metazoa</taxon>
        <taxon>Chordata</taxon>
        <taxon>Craniata</taxon>
        <taxon>Vertebrata</taxon>
        <taxon>Euteleostomi</taxon>
        <taxon>Actinopterygii</taxon>
        <taxon>Neopterygii</taxon>
        <taxon>Teleostei</taxon>
        <taxon>Ostariophysi</taxon>
        <taxon>Cypriniformes</taxon>
        <taxon>Nemacheilidae</taxon>
        <taxon>Triplophysa</taxon>
    </lineage>
</organism>
<accession>A0A9W7TCH8</accession>
<dbReference type="AlphaFoldDB" id="A0A9W7TCH8"/>
<evidence type="ECO:0000313" key="5">
    <source>
        <dbReference type="Proteomes" id="UP001059041"/>
    </source>
</evidence>
<dbReference type="PANTHER" id="PTHR45857">
    <property type="entry name" value="FORMIN-LIKE PROTEIN"/>
    <property type="match status" value="1"/>
</dbReference>
<protein>
    <submittedName>
        <fullName evidence="4">Formin-like protein 1</fullName>
    </submittedName>
</protein>
<dbReference type="GO" id="GO:0016477">
    <property type="term" value="P:cell migration"/>
    <property type="evidence" value="ECO:0007669"/>
    <property type="project" value="TreeGrafter"/>
</dbReference>
<dbReference type="PANTHER" id="PTHR45857:SF2">
    <property type="entry name" value="FORMIN-LIKE PROTEIN 1"/>
    <property type="match status" value="1"/>
</dbReference>
<evidence type="ECO:0000259" key="3">
    <source>
        <dbReference type="PROSITE" id="PS51444"/>
    </source>
</evidence>
<dbReference type="GO" id="GO:0005829">
    <property type="term" value="C:cytosol"/>
    <property type="evidence" value="ECO:0007669"/>
    <property type="project" value="TreeGrafter"/>
</dbReference>
<dbReference type="SMART" id="SM00498">
    <property type="entry name" value="FH2"/>
    <property type="match status" value="1"/>
</dbReference>
<dbReference type="EMBL" id="JAFHDT010000021">
    <property type="protein sequence ID" value="KAI7794675.1"/>
    <property type="molecule type" value="Genomic_DNA"/>
</dbReference>
<name>A0A9W7TCH8_TRIRA</name>
<dbReference type="GO" id="GO:0030866">
    <property type="term" value="P:cortical actin cytoskeleton organization"/>
    <property type="evidence" value="ECO:0007669"/>
    <property type="project" value="TreeGrafter"/>
</dbReference>
<dbReference type="InterPro" id="IPR043592">
    <property type="entry name" value="FMNL_animal"/>
</dbReference>
<dbReference type="InterPro" id="IPR015425">
    <property type="entry name" value="FH2_Formin"/>
</dbReference>
<feature type="domain" description="FH2" evidence="3">
    <location>
        <begin position="1"/>
        <end position="276"/>
    </location>
</feature>
<dbReference type="InterPro" id="IPR042201">
    <property type="entry name" value="FH2_Formin_sf"/>
</dbReference>
<evidence type="ECO:0000259" key="2">
    <source>
        <dbReference type="PROSITE" id="PS51231"/>
    </source>
</evidence>
<evidence type="ECO:0000256" key="1">
    <source>
        <dbReference type="ARBA" id="ARBA00023449"/>
    </source>
</evidence>
<reference evidence="4" key="1">
    <citation type="submission" date="2021-02" db="EMBL/GenBank/DDBJ databases">
        <title>Comparative genomics reveals that relaxation of natural selection precedes convergent phenotypic evolution of cavefish.</title>
        <authorList>
            <person name="Peng Z."/>
        </authorList>
    </citation>
    <scope>NUCLEOTIDE SEQUENCE</scope>
    <source>
        <tissue evidence="4">Muscle</tissue>
    </source>
</reference>
<dbReference type="Pfam" id="PF02181">
    <property type="entry name" value="FH2"/>
    <property type="match status" value="1"/>
</dbReference>